<dbReference type="RefSeq" id="WP_252739722.1">
    <property type="nucleotide sequence ID" value="NZ_JAMXIB010000001.1"/>
</dbReference>
<name>A0ABT1AUL5_9FLAO</name>
<reference evidence="1 2" key="1">
    <citation type="submission" date="2022-06" db="EMBL/GenBank/DDBJ databases">
        <authorList>
            <person name="Xuan X."/>
        </authorList>
    </citation>
    <scope>NUCLEOTIDE SEQUENCE [LARGE SCALE GENOMIC DNA]</scope>
    <source>
        <strain evidence="1 2">2V75</strain>
    </source>
</reference>
<dbReference type="EMBL" id="JAMXIB010000001">
    <property type="protein sequence ID" value="MCO5723344.1"/>
    <property type="molecule type" value="Genomic_DNA"/>
</dbReference>
<protein>
    <submittedName>
        <fullName evidence="1">Uncharacterized protein</fullName>
    </submittedName>
</protein>
<sequence length="71" mass="7665">MVVSGIIYVSGAIGIELLEGREAVTHGFESPGFKVLYTLEESLEMGGLILFLYALLSYRHFSLEIATPGAS</sequence>
<organism evidence="1 2">
    <name type="scientific">Robiginitalea marina</name>
    <dbReference type="NCBI Taxonomy" id="2954105"/>
    <lineage>
        <taxon>Bacteria</taxon>
        <taxon>Pseudomonadati</taxon>
        <taxon>Bacteroidota</taxon>
        <taxon>Flavobacteriia</taxon>
        <taxon>Flavobacteriales</taxon>
        <taxon>Flavobacteriaceae</taxon>
        <taxon>Robiginitalea</taxon>
    </lineage>
</organism>
<dbReference type="Proteomes" id="UP001206312">
    <property type="component" value="Unassembled WGS sequence"/>
</dbReference>
<comment type="caution">
    <text evidence="1">The sequence shown here is derived from an EMBL/GenBank/DDBJ whole genome shotgun (WGS) entry which is preliminary data.</text>
</comment>
<gene>
    <name evidence="1" type="ORF">NG653_00650</name>
</gene>
<accession>A0ABT1AUL5</accession>
<keyword evidence="2" id="KW-1185">Reference proteome</keyword>
<evidence type="ECO:0000313" key="2">
    <source>
        <dbReference type="Proteomes" id="UP001206312"/>
    </source>
</evidence>
<evidence type="ECO:0000313" key="1">
    <source>
        <dbReference type="EMBL" id="MCO5723344.1"/>
    </source>
</evidence>
<proteinExistence type="predicted"/>